<dbReference type="Pfam" id="PF01828">
    <property type="entry name" value="Peptidase_A4"/>
    <property type="match status" value="1"/>
</dbReference>
<evidence type="ECO:0000256" key="1">
    <source>
        <dbReference type="SAM" id="SignalP"/>
    </source>
</evidence>
<reference evidence="2" key="1">
    <citation type="submission" date="2021-07" db="EMBL/GenBank/DDBJ databases">
        <authorList>
            <person name="Durling M."/>
        </authorList>
    </citation>
    <scope>NUCLEOTIDE SEQUENCE</scope>
</reference>
<proteinExistence type="predicted"/>
<feature type="signal peptide" evidence="1">
    <location>
        <begin position="1"/>
        <end position="15"/>
    </location>
</feature>
<accession>A0A9N9KZL7</accession>
<dbReference type="InterPro" id="IPR013320">
    <property type="entry name" value="ConA-like_dom_sf"/>
</dbReference>
<dbReference type="GO" id="GO:0070007">
    <property type="term" value="F:glutamic-type endopeptidase activity"/>
    <property type="evidence" value="ECO:0007669"/>
    <property type="project" value="InterPro"/>
</dbReference>
<organism evidence="2 3">
    <name type="scientific">Hymenoscyphus fraxineus</name>
    <dbReference type="NCBI Taxonomy" id="746836"/>
    <lineage>
        <taxon>Eukaryota</taxon>
        <taxon>Fungi</taxon>
        <taxon>Dikarya</taxon>
        <taxon>Ascomycota</taxon>
        <taxon>Pezizomycotina</taxon>
        <taxon>Leotiomycetes</taxon>
        <taxon>Helotiales</taxon>
        <taxon>Helotiaceae</taxon>
        <taxon>Hymenoscyphus</taxon>
    </lineage>
</organism>
<dbReference type="OrthoDB" id="2862635at2759"/>
<dbReference type="Proteomes" id="UP000696280">
    <property type="component" value="Unassembled WGS sequence"/>
</dbReference>
<dbReference type="Gene3D" id="2.60.120.700">
    <property type="entry name" value="Peptidase G1"/>
    <property type="match status" value="1"/>
</dbReference>
<sequence length="259" mass="28605">MKSFSWLFFALPAAAQYPVLNDSAWAGPGMQRDSKTTSTPANFTSASGVLIVPSLSIPERPKEVTDQYSVAFWIGLDGIPENNSPFARGLWQAGIQGTIYANGTKAYIPWHQWVPEDAVRLPASDLVMNEGDHIYINVSTADVGYNGTIVLTNLNTTQEWTITRPSPVTPRGPTWHTPGWSAEWIAEAGTYGPETNYRKYILPDFGSATWLEPKVCRTDGVCLGPEGQNTTIWNLVDDKLYSRTSVGKDITIEYLEVDL</sequence>
<dbReference type="GO" id="GO:0006508">
    <property type="term" value="P:proteolysis"/>
    <property type="evidence" value="ECO:0007669"/>
    <property type="project" value="InterPro"/>
</dbReference>
<keyword evidence="3" id="KW-1185">Reference proteome</keyword>
<protein>
    <recommendedName>
        <fullName evidence="4">Concanavalin A-like lectin/glucanase</fullName>
    </recommendedName>
</protein>
<evidence type="ECO:0008006" key="4">
    <source>
        <dbReference type="Google" id="ProtNLM"/>
    </source>
</evidence>
<evidence type="ECO:0000313" key="3">
    <source>
        <dbReference type="Proteomes" id="UP000696280"/>
    </source>
</evidence>
<dbReference type="PANTHER" id="PTHR37536:SF1">
    <property type="entry name" value="ASPERGILLOPEPSIN, PUTAITVE (AFU_ORTHOLOGUE AFUA_7G01200)"/>
    <property type="match status" value="1"/>
</dbReference>
<dbReference type="EMBL" id="CAJVRL010000073">
    <property type="protein sequence ID" value="CAG8956789.1"/>
    <property type="molecule type" value="Genomic_DNA"/>
</dbReference>
<comment type="caution">
    <text evidence="2">The sequence shown here is derived from an EMBL/GenBank/DDBJ whole genome shotgun (WGS) entry which is preliminary data.</text>
</comment>
<dbReference type="AlphaFoldDB" id="A0A9N9KZL7"/>
<dbReference type="InterPro" id="IPR038656">
    <property type="entry name" value="Peptidase_G1_sf"/>
</dbReference>
<gene>
    <name evidence="2" type="ORF">HYFRA_00011178</name>
</gene>
<feature type="chain" id="PRO_5040229200" description="Concanavalin A-like lectin/glucanase" evidence="1">
    <location>
        <begin position="16"/>
        <end position="259"/>
    </location>
</feature>
<name>A0A9N9KZL7_9HELO</name>
<dbReference type="CDD" id="cd13426">
    <property type="entry name" value="Peptidase_G1"/>
    <property type="match status" value="1"/>
</dbReference>
<dbReference type="InterPro" id="IPR000250">
    <property type="entry name" value="Peptidase_G1"/>
</dbReference>
<dbReference type="SUPFAM" id="SSF49899">
    <property type="entry name" value="Concanavalin A-like lectins/glucanases"/>
    <property type="match status" value="1"/>
</dbReference>
<keyword evidence="1" id="KW-0732">Signal</keyword>
<evidence type="ECO:0000313" key="2">
    <source>
        <dbReference type="EMBL" id="CAG8956789.1"/>
    </source>
</evidence>
<dbReference type="PANTHER" id="PTHR37536">
    <property type="entry name" value="PUTATIVE (AFU_ORTHOLOGUE AFUA_3G02970)-RELATED"/>
    <property type="match status" value="1"/>
</dbReference>